<dbReference type="EMBL" id="LWCA01000937">
    <property type="protein sequence ID" value="OAF66419.1"/>
    <property type="molecule type" value="Genomic_DNA"/>
</dbReference>
<keyword evidence="2" id="KW-1185">Reference proteome</keyword>
<dbReference type="OrthoDB" id="10029684at2759"/>
<protein>
    <submittedName>
        <fullName evidence="1">Uncharacterized protein</fullName>
    </submittedName>
</protein>
<name>A0A177AWQ0_9BILA</name>
<sequence length="260" mass="30752">MYAPSLNLLPKAQKEKRFLEIIMYAMHTSMLEIRWCYRSRTVSYIKNGNIYLKNALTYILNDSNKWDEDTLSKTDNLLSGILFNILQSKNMDLKFTHSNDFIVYIKGLRNDDHYENLFLQTTNLINNNDLVSSNYTRRNINYKARYYEIVDNIIVALEKRFLHIAEFDLFELIDIKKFNDFAKIFPLNHVSSLKSKYPGIFDSNSLISELKYVYNDTDFKKCESINKVLGLINTWDMLMVLPETVKLIQLMLYDYCNISK</sequence>
<gene>
    <name evidence="1" type="ORF">A3Q56_05805</name>
</gene>
<evidence type="ECO:0000313" key="2">
    <source>
        <dbReference type="Proteomes" id="UP000078046"/>
    </source>
</evidence>
<comment type="caution">
    <text evidence="1">The sequence shown here is derived from an EMBL/GenBank/DDBJ whole genome shotgun (WGS) entry which is preliminary data.</text>
</comment>
<dbReference type="AlphaFoldDB" id="A0A177AWQ0"/>
<reference evidence="1 2" key="1">
    <citation type="submission" date="2016-04" db="EMBL/GenBank/DDBJ databases">
        <title>The genome of Intoshia linei affirms orthonectids as highly simplified spiralians.</title>
        <authorList>
            <person name="Mikhailov K.V."/>
            <person name="Slusarev G.S."/>
            <person name="Nikitin M.A."/>
            <person name="Logacheva M.D."/>
            <person name="Penin A."/>
            <person name="Aleoshin V."/>
            <person name="Panchin Y.V."/>
        </authorList>
    </citation>
    <scope>NUCLEOTIDE SEQUENCE [LARGE SCALE GENOMIC DNA]</scope>
    <source>
        <strain evidence="1">Intl2013</strain>
        <tissue evidence="1">Whole animal</tissue>
    </source>
</reference>
<proteinExistence type="predicted"/>
<organism evidence="1 2">
    <name type="scientific">Intoshia linei</name>
    <dbReference type="NCBI Taxonomy" id="1819745"/>
    <lineage>
        <taxon>Eukaryota</taxon>
        <taxon>Metazoa</taxon>
        <taxon>Spiralia</taxon>
        <taxon>Lophotrochozoa</taxon>
        <taxon>Mesozoa</taxon>
        <taxon>Orthonectida</taxon>
        <taxon>Rhopaluridae</taxon>
        <taxon>Intoshia</taxon>
    </lineage>
</organism>
<accession>A0A177AWQ0</accession>
<dbReference type="Proteomes" id="UP000078046">
    <property type="component" value="Unassembled WGS sequence"/>
</dbReference>
<evidence type="ECO:0000313" key="1">
    <source>
        <dbReference type="EMBL" id="OAF66419.1"/>
    </source>
</evidence>